<dbReference type="AlphaFoldDB" id="A0A5J4J4P9"/>
<organism evidence="1 2">
    <name type="scientific">Weizmannia acidilactici</name>
    <dbReference type="NCBI Taxonomy" id="2607726"/>
    <lineage>
        <taxon>Bacteria</taxon>
        <taxon>Bacillati</taxon>
        <taxon>Bacillota</taxon>
        <taxon>Bacilli</taxon>
        <taxon>Bacillales</taxon>
        <taxon>Bacillaceae</taxon>
        <taxon>Heyndrickxia</taxon>
    </lineage>
</organism>
<evidence type="ECO:0000313" key="1">
    <source>
        <dbReference type="EMBL" id="GER69946.1"/>
    </source>
</evidence>
<comment type="caution">
    <text evidence="1">The sequence shown here is derived from an EMBL/GenBank/DDBJ whole genome shotgun (WGS) entry which is preliminary data.</text>
</comment>
<keyword evidence="2" id="KW-1185">Reference proteome</keyword>
<sequence>MMIAKFTRFPHASRASSLVPQAHWVSPGSLFPQKSQKLAIIYIPSFLKDVGIAPYPGEKPKYLA</sequence>
<accession>A0A5J4J4P9</accession>
<gene>
    <name evidence="1" type="ORF">BpJC7_12490</name>
</gene>
<dbReference type="Proteomes" id="UP000391919">
    <property type="component" value="Unassembled WGS sequence"/>
</dbReference>
<reference evidence="1 2" key="1">
    <citation type="submission" date="2019-09" db="EMBL/GenBank/DDBJ databases">
        <title>Draft genome sequence of Bacillus sp. JC-7.</title>
        <authorList>
            <person name="Tanaka N."/>
            <person name="Shiwa Y."/>
            <person name="Fujita N."/>
            <person name="Tanasupawat S."/>
        </authorList>
    </citation>
    <scope>NUCLEOTIDE SEQUENCE [LARGE SCALE GENOMIC DNA]</scope>
    <source>
        <strain evidence="1 2">JC-7</strain>
    </source>
</reference>
<evidence type="ECO:0000313" key="2">
    <source>
        <dbReference type="Proteomes" id="UP000391919"/>
    </source>
</evidence>
<protein>
    <submittedName>
        <fullName evidence="1">Uncharacterized protein</fullName>
    </submittedName>
</protein>
<name>A0A5J4J4P9_9BACI</name>
<dbReference type="EMBL" id="BKZQ01000013">
    <property type="protein sequence ID" value="GER69946.1"/>
    <property type="molecule type" value="Genomic_DNA"/>
</dbReference>
<proteinExistence type="predicted"/>